<evidence type="ECO:0000256" key="1">
    <source>
        <dbReference type="ARBA" id="ARBA00000085"/>
    </source>
</evidence>
<evidence type="ECO:0000256" key="11">
    <source>
        <dbReference type="SAM" id="Phobius"/>
    </source>
</evidence>
<proteinExistence type="predicted"/>
<comment type="caution">
    <text evidence="13">The sequence shown here is derived from an EMBL/GenBank/DDBJ whole genome shotgun (WGS) entry which is preliminary data.</text>
</comment>
<evidence type="ECO:0000256" key="9">
    <source>
        <dbReference type="ARBA" id="ARBA00023012"/>
    </source>
</evidence>
<organism evidence="13 14">
    <name type="scientific">Peptostreptococcus russellii</name>
    <dbReference type="NCBI Taxonomy" id="215200"/>
    <lineage>
        <taxon>Bacteria</taxon>
        <taxon>Bacillati</taxon>
        <taxon>Bacillota</taxon>
        <taxon>Clostridia</taxon>
        <taxon>Peptostreptococcales</taxon>
        <taxon>Peptostreptococcaceae</taxon>
        <taxon>Peptostreptococcus</taxon>
    </lineage>
</organism>
<keyword evidence="7 13" id="KW-0418">Kinase</keyword>
<dbReference type="SMART" id="SM00387">
    <property type="entry name" value="HATPase_c"/>
    <property type="match status" value="1"/>
</dbReference>
<dbReference type="GO" id="GO:0000155">
    <property type="term" value="F:phosphorelay sensor kinase activity"/>
    <property type="evidence" value="ECO:0007669"/>
    <property type="project" value="TreeGrafter"/>
</dbReference>
<evidence type="ECO:0000256" key="2">
    <source>
        <dbReference type="ARBA" id="ARBA00004651"/>
    </source>
</evidence>
<keyword evidence="6 11" id="KW-0812">Transmembrane</keyword>
<comment type="subcellular location">
    <subcellularLocation>
        <location evidence="2">Cell membrane</location>
        <topology evidence="2">Multi-pass membrane protein</topology>
    </subcellularLocation>
</comment>
<protein>
    <recommendedName>
        <fullName evidence="3">histidine kinase</fullName>
        <ecNumber evidence="3">2.7.13.3</ecNumber>
    </recommendedName>
</protein>
<feature type="transmembrane region" description="Helical" evidence="11">
    <location>
        <begin position="38"/>
        <end position="61"/>
    </location>
</feature>
<keyword evidence="4" id="KW-1003">Cell membrane</keyword>
<evidence type="ECO:0000256" key="3">
    <source>
        <dbReference type="ARBA" id="ARBA00012438"/>
    </source>
</evidence>
<keyword evidence="14" id="KW-1185">Reference proteome</keyword>
<sequence length="304" mass="35119">MNRLMEVLKKEGKYIAATIFSMIVFWLVFIMANLDKSYLYLAFQIILLILVIYIIISYFLYKKELSSKEKLEELQLENIALKNKVIENKKYTQEYFLMWIHQIKTPITAANLLIDMDEIDEAAIKKQLFYIEDYTNMALTFLKISDPEADMDITSVELDKVIRPILKKFSIIFISNRITLEYEGIEDEVLTDAKWLSILIEQIISNAIKYSVGGKVSIIYHKERNSLEIKDTGIGIRSEDIPKIFDRGYSGFNGRLNQKSSGIGLFLAKEIASKLSIKIELESQLGEGSSFFINFGRKDINIKL</sequence>
<name>A0A2P7PYK1_9FIRM</name>
<dbReference type="PRINTS" id="PR00344">
    <property type="entry name" value="BCTRLSENSOR"/>
</dbReference>
<dbReference type="Proteomes" id="UP000241434">
    <property type="component" value="Unassembled WGS sequence"/>
</dbReference>
<keyword evidence="9" id="KW-0902">Two-component regulatory system</keyword>
<dbReference type="AlphaFoldDB" id="A0A2P7PYK1"/>
<feature type="transmembrane region" description="Helical" evidence="11">
    <location>
        <begin position="12"/>
        <end position="32"/>
    </location>
</feature>
<dbReference type="SUPFAM" id="SSF55874">
    <property type="entry name" value="ATPase domain of HSP90 chaperone/DNA topoisomerase II/histidine kinase"/>
    <property type="match status" value="1"/>
</dbReference>
<dbReference type="EC" id="2.7.13.3" evidence="3"/>
<evidence type="ECO:0000256" key="8">
    <source>
        <dbReference type="ARBA" id="ARBA00022989"/>
    </source>
</evidence>
<dbReference type="InterPro" id="IPR005467">
    <property type="entry name" value="His_kinase_dom"/>
</dbReference>
<dbReference type="Gene3D" id="3.30.565.10">
    <property type="entry name" value="Histidine kinase-like ATPase, C-terminal domain"/>
    <property type="match status" value="1"/>
</dbReference>
<evidence type="ECO:0000256" key="4">
    <source>
        <dbReference type="ARBA" id="ARBA00022475"/>
    </source>
</evidence>
<keyword evidence="10 11" id="KW-0472">Membrane</keyword>
<evidence type="ECO:0000256" key="7">
    <source>
        <dbReference type="ARBA" id="ARBA00022777"/>
    </source>
</evidence>
<dbReference type="InterPro" id="IPR036890">
    <property type="entry name" value="HATPase_C_sf"/>
</dbReference>
<dbReference type="InterPro" id="IPR004358">
    <property type="entry name" value="Sig_transdc_His_kin-like_C"/>
</dbReference>
<evidence type="ECO:0000256" key="10">
    <source>
        <dbReference type="ARBA" id="ARBA00023136"/>
    </source>
</evidence>
<keyword evidence="8 11" id="KW-1133">Transmembrane helix</keyword>
<gene>
    <name evidence="13" type="primary">nsaS</name>
    <name evidence="13" type="ORF">UF10_07920</name>
</gene>
<dbReference type="GO" id="GO:0004721">
    <property type="term" value="F:phosphoprotein phosphatase activity"/>
    <property type="evidence" value="ECO:0007669"/>
    <property type="project" value="TreeGrafter"/>
</dbReference>
<dbReference type="PANTHER" id="PTHR45453">
    <property type="entry name" value="PHOSPHATE REGULON SENSOR PROTEIN PHOR"/>
    <property type="match status" value="1"/>
</dbReference>
<evidence type="ECO:0000259" key="12">
    <source>
        <dbReference type="PROSITE" id="PS50109"/>
    </source>
</evidence>
<dbReference type="InterPro" id="IPR050351">
    <property type="entry name" value="BphY/WalK/GraS-like"/>
</dbReference>
<dbReference type="EMBL" id="JYGE01000007">
    <property type="protein sequence ID" value="PSJ30787.1"/>
    <property type="molecule type" value="Genomic_DNA"/>
</dbReference>
<evidence type="ECO:0000256" key="6">
    <source>
        <dbReference type="ARBA" id="ARBA00022692"/>
    </source>
</evidence>
<keyword evidence="5" id="KW-0808">Transferase</keyword>
<dbReference type="GO" id="GO:0016036">
    <property type="term" value="P:cellular response to phosphate starvation"/>
    <property type="evidence" value="ECO:0007669"/>
    <property type="project" value="TreeGrafter"/>
</dbReference>
<dbReference type="GO" id="GO:0005886">
    <property type="term" value="C:plasma membrane"/>
    <property type="evidence" value="ECO:0007669"/>
    <property type="project" value="UniProtKB-SubCell"/>
</dbReference>
<comment type="catalytic activity">
    <reaction evidence="1">
        <text>ATP + protein L-histidine = ADP + protein N-phospho-L-histidine.</text>
        <dbReference type="EC" id="2.7.13.3"/>
    </reaction>
</comment>
<evidence type="ECO:0000256" key="5">
    <source>
        <dbReference type="ARBA" id="ARBA00022679"/>
    </source>
</evidence>
<dbReference type="PROSITE" id="PS50109">
    <property type="entry name" value="HIS_KIN"/>
    <property type="match status" value="1"/>
</dbReference>
<evidence type="ECO:0000313" key="13">
    <source>
        <dbReference type="EMBL" id="PSJ30787.1"/>
    </source>
</evidence>
<dbReference type="PANTHER" id="PTHR45453:SF2">
    <property type="entry name" value="HISTIDINE KINASE"/>
    <property type="match status" value="1"/>
</dbReference>
<dbReference type="Pfam" id="PF02518">
    <property type="entry name" value="HATPase_c"/>
    <property type="match status" value="1"/>
</dbReference>
<feature type="domain" description="Histidine kinase" evidence="12">
    <location>
        <begin position="98"/>
        <end position="299"/>
    </location>
</feature>
<evidence type="ECO:0000313" key="14">
    <source>
        <dbReference type="Proteomes" id="UP000241434"/>
    </source>
</evidence>
<dbReference type="InterPro" id="IPR003594">
    <property type="entry name" value="HATPase_dom"/>
</dbReference>
<reference evidence="13" key="1">
    <citation type="thesis" date="2015" institute="Rutgers" country="The State University of New Jersey, 14 College Farm Rd., New Brunswick, NJ, USA">
        <title>Ammonia toxicity in bacteria and its implications for treatment of and resource recovery from highly nitrogenous organic wastes.</title>
        <authorList>
            <person name="Luther A.K."/>
        </authorList>
    </citation>
    <scope>NUCLEOTIDE SEQUENCE</scope>
    <source>
        <strain evidence="13">RT-10B</strain>
    </source>
</reference>
<accession>A0A2P7PYK1</accession>